<dbReference type="InterPro" id="IPR003410">
    <property type="entry name" value="HYR_dom"/>
</dbReference>
<dbReference type="Pfam" id="PF02494">
    <property type="entry name" value="HYR"/>
    <property type="match status" value="2"/>
</dbReference>
<evidence type="ECO:0000256" key="2">
    <source>
        <dbReference type="ARBA" id="ARBA00022737"/>
    </source>
</evidence>
<dbReference type="SUPFAM" id="SSF49899">
    <property type="entry name" value="Concanavalin A-like lectins/glucanases"/>
    <property type="match status" value="1"/>
</dbReference>
<dbReference type="PROSITE" id="PS50825">
    <property type="entry name" value="HYR"/>
    <property type="match status" value="1"/>
</dbReference>
<keyword evidence="3" id="KW-1015">Disulfide bond</keyword>
<dbReference type="PANTHER" id="PTHR46343:SF2">
    <property type="entry name" value="SUSHI_VON WILLEBRAND FACTOR TYPE A_EGF_PENTRAXIN DOMAIN-CONTAINING 1"/>
    <property type="match status" value="1"/>
</dbReference>
<dbReference type="InterPro" id="IPR043555">
    <property type="entry name" value="SRPX-like"/>
</dbReference>
<dbReference type="InterPro" id="IPR013320">
    <property type="entry name" value="ConA-like_dom_sf"/>
</dbReference>
<dbReference type="RefSeq" id="WP_133475507.1">
    <property type="nucleotide sequence ID" value="NZ_SNWP01000013.1"/>
</dbReference>
<evidence type="ECO:0000259" key="4">
    <source>
        <dbReference type="PROSITE" id="PS50825"/>
    </source>
</evidence>
<dbReference type="OrthoDB" id="355609at2"/>
<dbReference type="PANTHER" id="PTHR46343">
    <property type="entry name" value="HYR DOMAIN-CONTAINING PROTEIN"/>
    <property type="match status" value="1"/>
</dbReference>
<evidence type="ECO:0000256" key="1">
    <source>
        <dbReference type="ARBA" id="ARBA00022729"/>
    </source>
</evidence>
<reference evidence="5 6" key="1">
    <citation type="submission" date="2019-03" db="EMBL/GenBank/DDBJ databases">
        <title>Genomic Encyclopedia of Archaeal and Bacterial Type Strains, Phase II (KMG-II): from individual species to whole genera.</title>
        <authorList>
            <person name="Goeker M."/>
        </authorList>
    </citation>
    <scope>NUCLEOTIDE SEQUENCE [LARGE SCALE GENOMIC DNA]</scope>
    <source>
        <strain evidence="5 6">DSM 28323</strain>
    </source>
</reference>
<dbReference type="Pfam" id="PF18962">
    <property type="entry name" value="Por_Secre_tail"/>
    <property type="match status" value="1"/>
</dbReference>
<dbReference type="InterPro" id="IPR013783">
    <property type="entry name" value="Ig-like_fold"/>
</dbReference>
<organism evidence="5 6">
    <name type="scientific">Sediminibacterium goheungense</name>
    <dbReference type="NCBI Taxonomy" id="1086393"/>
    <lineage>
        <taxon>Bacteria</taxon>
        <taxon>Pseudomonadati</taxon>
        <taxon>Bacteroidota</taxon>
        <taxon>Chitinophagia</taxon>
        <taxon>Chitinophagales</taxon>
        <taxon>Chitinophagaceae</taxon>
        <taxon>Sediminibacterium</taxon>
    </lineage>
</organism>
<dbReference type="InterPro" id="IPR006558">
    <property type="entry name" value="LamG-like"/>
</dbReference>
<keyword evidence="2" id="KW-0677">Repeat</keyword>
<dbReference type="InterPro" id="IPR044023">
    <property type="entry name" value="Ig_7"/>
</dbReference>
<accession>A0A4R6IU31</accession>
<dbReference type="Pfam" id="PF19081">
    <property type="entry name" value="Ig_7"/>
    <property type="match status" value="1"/>
</dbReference>
<dbReference type="Gene3D" id="2.60.120.200">
    <property type="match status" value="1"/>
</dbReference>
<feature type="domain" description="HYR" evidence="4">
    <location>
        <begin position="1283"/>
        <end position="1365"/>
    </location>
</feature>
<name>A0A4R6IU31_9BACT</name>
<dbReference type="GO" id="GO:0005975">
    <property type="term" value="P:carbohydrate metabolic process"/>
    <property type="evidence" value="ECO:0007669"/>
    <property type="project" value="UniProtKB-ARBA"/>
</dbReference>
<sequence>MKLISTLNRFTVNMLVRVVLCSTLLLFIGHDAAGRIPEGVRKVELPVISAVTGNTTICNGARTILTASSIAASPVYNWYDAAVGGNLLFTGASFNTPILTANKVYYVDVTSGGNTSSARTPVSVTVTASASPALFLSSSNANVCVGGSSTLSTQSNGLVGYWKMDEGSGSTVTDYSGNNLTGYFRGNPSWSNAASIPASSGSINMGTGYNSNYIEVNDASVINTMQSKFTIEAWIKMDGTKTDNTIIDRGDYNFLFQAKAYSRGLGFYNPYGGWSFSDYQLPYNEWIHVACTWEASTGELRFYVNGVQTDLFYRSGLYFGGGPINIARQSPSTCRCNPFAGNLDEIRIWNVVRSRAEIQATMSTSLPLSSPATFNWSPSTGLNTSSGSSVVASPSATTTYTVTATGTNGCVNTATTTVNVYSSTPVVNPITGNDVICMDTTTRLNTTTTGGRWSSSNTSIANVNSDGLVTPVRPGTAVISYSIAPAGCGTISANKTVTVNALPELSPIMGLNNVCPSSDIQLSNTATGGQWSINNTNAATINPNGLLSTADSGSATVSYKVINENGCVKSVTKVFKINAIQASFTKTATCVGLNNGTATVSIQGGGGKNYAITGDYSDSKLLTIDLATGATTEIGRTNAYAYFLGLAVSPSGDIYATADDYYNPLWKIDPLTGNATPVALNIDGNGPYYARSIVFDNNGVLYLSDAYGYFYTVDLNTNSVTNIGYFGYEFKSLQFDPTNGQLYALTDFELFTIDLNNLSINNIGNLYYNSGYQYYYFTDMIFDASGNLYVVNDNYQGGSNFLQVDKSNANVTFIEESFDGAIYGLASGGTSYTYLWDNGQTSETATGLTVGEHTVVITSANGCSLTRSVIIDELDLPKPVITVNGPTSFCVGGGSVSLTAPAASSYQWSNGQTTQSITVTSAGNYTVTVPGASGCLVTSNPVSITTTPAPTVNPVANQEVCHNAVATTAINFSGAIPGTVYNWINNTPSIGLAASGTGDIASFVGQNTGNTPVTATITVTPSYNGCVGTPVSFTIRVNPIPVFAAIQNQTVCAGSTTTPVTFVGQVAGTTYSWFGGASVGLVNGSGNTIPSFTTVNTGNAPVTASIIAISNYAGATMSCGTSRQFNITVNPVISASISAAGATTVCPGSSVVLQANTGNEFTYQWKKNGDNIINATSANYTATSSGDYSVVVTANGCSSNPSNTIAVHIQDNVPPVVPVLVDITAECAATVTAPITTDACSGQVTGTTTDPLTYQTQGEFIIHWTFTDASGNSSFAEQKVIVRDVTPPTIQCVANITITGTSAAGAVVNYMAPTATDNCTGVTVTQTAGLPSGSVFPMGTTTVTYTATDAAGLTASCSFTVTVSGLPPVIVCPANITVSNDAGQCGAVVNFAATDNTAIPAAVISYTKNGNPVTSGSFFAIGTHTIVATSTNAIGTSSCTFTVTVKDTEKPNIQAPGNQVTCASANGNNTYTVPAATAADNCGIATVMYTVTGGVNRTGTGLNASGVFGMGASTITWTVTDVNGNTHTAQTTVTVNPLPVASYVSSNSDAFCNKTTVTGASSINAATYSWSTVNAAGSFSANPELSLGLGNADGNYYLFVKATASGCVSARPAVYNYQKQNVAGNYTILAYKEVELGKYNKVATGSVGVLTAKGEAEFKSNSAVNGPGAFVKAPRIDKDGSGIGIPTQIIGVANVSLPVMQYNNTNTNNLPNFTASVNNATLTGNYKNLTIKKGISVTVTNTTFGTIKLEEGASVRFTNAVLNIGDLVAEKGAKNNTYSYIRFAPNTSVRVSAKVSFGSQVLVNPDNYKVTFYMGDNRKDEEKFTVKGGDTRIIANIYMPDGKLRVTATDSGDDDRDNCDHKAHTSKTCRHKSHDHNDCDHKGHSAASCEDDVYMTGLFIAEEVESKGNTVIWNSFDCTTPAQPVAASSSSMKSTTLSEKVATVNKTEEDLKVTVMPNPSTTYFTLKLESKNQTPVELRIIDAGGRVVDARSKLGANSSIQVGHNYNSGIYYAEFIQGTQRKVVRLIKSRG</sequence>
<evidence type="ECO:0000256" key="3">
    <source>
        <dbReference type="ARBA" id="ARBA00023157"/>
    </source>
</evidence>
<dbReference type="InterPro" id="IPR026444">
    <property type="entry name" value="Secre_tail"/>
</dbReference>
<dbReference type="SUPFAM" id="SSF49373">
    <property type="entry name" value="Invasin/intimin cell-adhesion fragments"/>
    <property type="match status" value="1"/>
</dbReference>
<protein>
    <submittedName>
        <fullName evidence="5">HYR domain-containing protein</fullName>
    </submittedName>
</protein>
<gene>
    <name evidence="5" type="ORF">BC659_2936</name>
</gene>
<dbReference type="Gene3D" id="2.60.40.740">
    <property type="match status" value="1"/>
</dbReference>
<evidence type="ECO:0000313" key="5">
    <source>
        <dbReference type="EMBL" id="TDO25395.1"/>
    </source>
</evidence>
<keyword evidence="1" id="KW-0732">Signal</keyword>
<comment type="caution">
    <text evidence="5">The sequence shown here is derived from an EMBL/GenBank/DDBJ whole genome shotgun (WGS) entry which is preliminary data.</text>
</comment>
<evidence type="ECO:0000313" key="6">
    <source>
        <dbReference type="Proteomes" id="UP000295741"/>
    </source>
</evidence>
<dbReference type="EMBL" id="SNWP01000013">
    <property type="protein sequence ID" value="TDO25395.1"/>
    <property type="molecule type" value="Genomic_DNA"/>
</dbReference>
<dbReference type="SMART" id="SM00560">
    <property type="entry name" value="LamGL"/>
    <property type="match status" value="1"/>
</dbReference>
<dbReference type="Gene3D" id="2.60.40.10">
    <property type="entry name" value="Immunoglobulins"/>
    <property type="match status" value="2"/>
</dbReference>
<dbReference type="NCBIfam" id="TIGR04183">
    <property type="entry name" value="Por_Secre_tail"/>
    <property type="match status" value="1"/>
</dbReference>
<dbReference type="Proteomes" id="UP000295741">
    <property type="component" value="Unassembled WGS sequence"/>
</dbReference>
<dbReference type="Gene3D" id="2.60.40.1080">
    <property type="match status" value="1"/>
</dbReference>
<dbReference type="SUPFAM" id="SSF63829">
    <property type="entry name" value="Calcium-dependent phosphotriesterase"/>
    <property type="match status" value="1"/>
</dbReference>
<dbReference type="GO" id="GO:0004553">
    <property type="term" value="F:hydrolase activity, hydrolyzing O-glycosyl compounds"/>
    <property type="evidence" value="ECO:0007669"/>
    <property type="project" value="UniProtKB-ARBA"/>
</dbReference>
<dbReference type="Pfam" id="PF13385">
    <property type="entry name" value="Laminin_G_3"/>
    <property type="match status" value="1"/>
</dbReference>
<keyword evidence="6" id="KW-1185">Reference proteome</keyword>
<dbReference type="InterPro" id="IPR008964">
    <property type="entry name" value="Invasin/intimin_cell_adhesion"/>
</dbReference>
<proteinExistence type="predicted"/>